<comment type="caution">
    <text evidence="3">The sequence shown here is derived from an EMBL/GenBank/DDBJ whole genome shotgun (WGS) entry which is preliminary data.</text>
</comment>
<sequence length="156" mass="18229">MDIRMSTSMNRPMRQVRHTQDEEKPQQNLTDKTTKQQQRQPSSLRQNATTLRRSSSAPPRMGRRRRLLVEDHYRVDTETKSLLPGLPINDDENDARDLHDFFNLIALVPVVVLNIINWDWDVLIDGNKTLKQAWTGNIFLYFLPQLLATLWLTSFG</sequence>
<name>A0AAD9DFF4_9STRA</name>
<feature type="transmembrane region" description="Helical" evidence="2">
    <location>
        <begin position="101"/>
        <end position="118"/>
    </location>
</feature>
<gene>
    <name evidence="3" type="ORF">QTG54_005250</name>
</gene>
<keyword evidence="2" id="KW-0812">Transmembrane</keyword>
<dbReference type="AlphaFoldDB" id="A0AAD9DFF4"/>
<reference evidence="3" key="1">
    <citation type="submission" date="2023-06" db="EMBL/GenBank/DDBJ databases">
        <title>Survivors Of The Sea: Transcriptome response of Skeletonema marinoi to long-term dormancy.</title>
        <authorList>
            <person name="Pinder M.I.M."/>
            <person name="Kourtchenko O."/>
            <person name="Robertson E.K."/>
            <person name="Larsson T."/>
            <person name="Maumus F."/>
            <person name="Osuna-Cruz C.M."/>
            <person name="Vancaester E."/>
            <person name="Stenow R."/>
            <person name="Vandepoele K."/>
            <person name="Ploug H."/>
            <person name="Bruchert V."/>
            <person name="Godhe A."/>
            <person name="Topel M."/>
        </authorList>
    </citation>
    <scope>NUCLEOTIDE SEQUENCE</scope>
    <source>
        <strain evidence="3">R05AC</strain>
    </source>
</reference>
<evidence type="ECO:0000313" key="3">
    <source>
        <dbReference type="EMBL" id="KAK1743653.1"/>
    </source>
</evidence>
<evidence type="ECO:0000256" key="2">
    <source>
        <dbReference type="SAM" id="Phobius"/>
    </source>
</evidence>
<accession>A0AAD9DFF4</accession>
<feature type="region of interest" description="Disordered" evidence="1">
    <location>
        <begin position="1"/>
        <end position="63"/>
    </location>
</feature>
<evidence type="ECO:0000256" key="1">
    <source>
        <dbReference type="SAM" id="MobiDB-lite"/>
    </source>
</evidence>
<keyword evidence="2" id="KW-0472">Membrane</keyword>
<feature type="compositionally biased region" description="Polar residues" evidence="1">
    <location>
        <begin position="1"/>
        <end position="10"/>
    </location>
</feature>
<dbReference type="EMBL" id="JATAAI010000008">
    <property type="protein sequence ID" value="KAK1743653.1"/>
    <property type="molecule type" value="Genomic_DNA"/>
</dbReference>
<feature type="compositionally biased region" description="Polar residues" evidence="1">
    <location>
        <begin position="26"/>
        <end position="57"/>
    </location>
</feature>
<feature type="transmembrane region" description="Helical" evidence="2">
    <location>
        <begin position="138"/>
        <end position="155"/>
    </location>
</feature>
<proteinExistence type="predicted"/>
<keyword evidence="2" id="KW-1133">Transmembrane helix</keyword>
<protein>
    <submittedName>
        <fullName evidence="3">Uncharacterized protein</fullName>
    </submittedName>
</protein>
<keyword evidence="4" id="KW-1185">Reference proteome</keyword>
<evidence type="ECO:0000313" key="4">
    <source>
        <dbReference type="Proteomes" id="UP001224775"/>
    </source>
</evidence>
<dbReference type="Proteomes" id="UP001224775">
    <property type="component" value="Unassembled WGS sequence"/>
</dbReference>
<organism evidence="3 4">
    <name type="scientific">Skeletonema marinoi</name>
    <dbReference type="NCBI Taxonomy" id="267567"/>
    <lineage>
        <taxon>Eukaryota</taxon>
        <taxon>Sar</taxon>
        <taxon>Stramenopiles</taxon>
        <taxon>Ochrophyta</taxon>
        <taxon>Bacillariophyta</taxon>
        <taxon>Coscinodiscophyceae</taxon>
        <taxon>Thalassiosirophycidae</taxon>
        <taxon>Thalassiosirales</taxon>
        <taxon>Skeletonemataceae</taxon>
        <taxon>Skeletonema</taxon>
        <taxon>Skeletonema marinoi-dohrnii complex</taxon>
    </lineage>
</organism>